<keyword evidence="4" id="KW-1185">Reference proteome</keyword>
<comment type="similarity">
    <text evidence="1">Belongs to the heat shock protein 90 family.</text>
</comment>
<dbReference type="Gene3D" id="3.30.230.80">
    <property type="match status" value="1"/>
</dbReference>
<dbReference type="InterPro" id="IPR001404">
    <property type="entry name" value="Hsp90_fam"/>
</dbReference>
<sequence>EEYAAFYKSLTNDWKELLSVKHFEVEGQLEFQAVRPVFIMYNCEDTIPEYLSFVKEDYNRLYEAFSKNLKLGIHEDSTNKSKISDLRRYHSTKSSDDEMTSFKDNVTRIARRQLKTLLERLKKKGYEVLYMVDAIDENVKLASATKEGLKLKESEGENKKAGTLKEKFAGLCKKVAVSERVVESPCVLVAGEYGWTANMERIMKAHALGDSTVAGYMSSKRRTLKTQSRRSSGEELMLPRRISFRRILIHKMLKLDLSIEDNADTEAYPEMPELVEDDAEVD</sequence>
<comment type="caution">
    <text evidence="3">The sequence shown here is derived from an EMBL/GenBank/DDBJ whole genome shotgun (WGS) entry which is preliminary data.</text>
</comment>
<evidence type="ECO:0000313" key="4">
    <source>
        <dbReference type="Proteomes" id="UP001177140"/>
    </source>
</evidence>
<dbReference type="Proteomes" id="UP001177140">
    <property type="component" value="Unassembled WGS sequence"/>
</dbReference>
<dbReference type="AlphaFoldDB" id="A0AA41RUU9"/>
<name>A0AA41RUU9_PAPNU</name>
<dbReference type="GO" id="GO:0051082">
    <property type="term" value="F:unfolded protein binding"/>
    <property type="evidence" value="ECO:0007669"/>
    <property type="project" value="InterPro"/>
</dbReference>
<evidence type="ECO:0008006" key="5">
    <source>
        <dbReference type="Google" id="ProtNLM"/>
    </source>
</evidence>
<dbReference type="Gene3D" id="1.20.120.790">
    <property type="entry name" value="Heat shock protein 90, C-terminal domain"/>
    <property type="match status" value="1"/>
</dbReference>
<dbReference type="Pfam" id="PF00183">
    <property type="entry name" value="HSP90"/>
    <property type="match status" value="2"/>
</dbReference>
<evidence type="ECO:0000256" key="1">
    <source>
        <dbReference type="ARBA" id="ARBA00008239"/>
    </source>
</evidence>
<dbReference type="GO" id="GO:0140662">
    <property type="term" value="F:ATP-dependent protein folding chaperone"/>
    <property type="evidence" value="ECO:0007669"/>
    <property type="project" value="InterPro"/>
</dbReference>
<organism evidence="3 4">
    <name type="scientific">Papaver nudicaule</name>
    <name type="common">Iceland poppy</name>
    <dbReference type="NCBI Taxonomy" id="74823"/>
    <lineage>
        <taxon>Eukaryota</taxon>
        <taxon>Viridiplantae</taxon>
        <taxon>Streptophyta</taxon>
        <taxon>Embryophyta</taxon>
        <taxon>Tracheophyta</taxon>
        <taxon>Spermatophyta</taxon>
        <taxon>Magnoliopsida</taxon>
        <taxon>Ranunculales</taxon>
        <taxon>Papaveraceae</taxon>
        <taxon>Papaveroideae</taxon>
        <taxon>Papaver</taxon>
    </lineage>
</organism>
<dbReference type="SUPFAM" id="SSF54211">
    <property type="entry name" value="Ribosomal protein S5 domain 2-like"/>
    <property type="match status" value="1"/>
</dbReference>
<dbReference type="EMBL" id="JAJJMA010010610">
    <property type="protein sequence ID" value="MCL7022373.1"/>
    <property type="molecule type" value="Genomic_DNA"/>
</dbReference>
<dbReference type="Gene3D" id="3.40.50.11260">
    <property type="match status" value="1"/>
</dbReference>
<accession>A0AA41RUU9</accession>
<protein>
    <recommendedName>
        <fullName evidence="5">Heat shock protein 90</fullName>
    </recommendedName>
</protein>
<evidence type="ECO:0000313" key="3">
    <source>
        <dbReference type="EMBL" id="MCL7022373.1"/>
    </source>
</evidence>
<dbReference type="InterPro" id="IPR037196">
    <property type="entry name" value="HSP90_C"/>
</dbReference>
<dbReference type="GO" id="GO:0016887">
    <property type="term" value="F:ATP hydrolysis activity"/>
    <property type="evidence" value="ECO:0007669"/>
    <property type="project" value="InterPro"/>
</dbReference>
<dbReference type="SUPFAM" id="SSF110942">
    <property type="entry name" value="HSP90 C-terminal domain"/>
    <property type="match status" value="1"/>
</dbReference>
<gene>
    <name evidence="3" type="ORF">MKW94_011438</name>
</gene>
<evidence type="ECO:0000256" key="2">
    <source>
        <dbReference type="ARBA" id="ARBA00023186"/>
    </source>
</evidence>
<proteinExistence type="inferred from homology"/>
<dbReference type="InterPro" id="IPR020568">
    <property type="entry name" value="Ribosomal_Su5_D2-typ_SF"/>
</dbReference>
<dbReference type="PANTHER" id="PTHR11528">
    <property type="entry name" value="HEAT SHOCK PROTEIN 90 FAMILY MEMBER"/>
    <property type="match status" value="1"/>
</dbReference>
<keyword evidence="2" id="KW-0143">Chaperone</keyword>
<reference evidence="3" key="1">
    <citation type="submission" date="2022-03" db="EMBL/GenBank/DDBJ databases">
        <title>A functionally conserved STORR gene fusion in Papaver species that diverged 16.8 million years ago.</title>
        <authorList>
            <person name="Catania T."/>
        </authorList>
    </citation>
    <scope>NUCLEOTIDE SEQUENCE</scope>
    <source>
        <strain evidence="3">S-191538</strain>
    </source>
</reference>
<feature type="non-terminal residue" evidence="3">
    <location>
        <position position="1"/>
    </location>
</feature>
<dbReference type="GO" id="GO:0005524">
    <property type="term" value="F:ATP binding"/>
    <property type="evidence" value="ECO:0007669"/>
    <property type="project" value="InterPro"/>
</dbReference>